<protein>
    <recommendedName>
        <fullName evidence="6">Glutathione S-transferase</fullName>
        <ecNumber evidence="3">2.5.1.18</ecNumber>
    </recommendedName>
    <alternativeName>
        <fullName evidence="7">GST class-mu</fullName>
    </alternativeName>
</protein>
<sequence length="224" mass="26314">MSKETKETPVLAYWDIRGLAQPIRLLLEYTGTKFEDKYYKCGPAPDFDKSCWFDNKFKLGLDFPNLPYFIDGDIKVTQSNAIMRYIARKHDLCGKTEKERVRVDILENQIMDIRNGLVQLSYDPNFEKLKPKYLEAMPGKLKLLSDFLGENKWFAGDNITFPDFIVYEILDHHRDLSPDILKDTPNLEKFMDRFEALEPIKKYMSSKKFLKSPINNKMAKISYK</sequence>
<comment type="similarity">
    <text evidence="2">Belongs to the GST superfamily. Mu family.</text>
</comment>
<feature type="domain" description="GST C-terminal" evidence="9">
    <location>
        <begin position="96"/>
        <end position="214"/>
    </location>
</feature>
<dbReference type="InterPro" id="IPR010987">
    <property type="entry name" value="Glutathione-S-Trfase_C-like"/>
</dbReference>
<dbReference type="InterPro" id="IPR040079">
    <property type="entry name" value="Glutathione_S-Trfase"/>
</dbReference>
<dbReference type="PRINTS" id="PR01267">
    <property type="entry name" value="GSTRNSFRASEM"/>
</dbReference>
<evidence type="ECO:0000256" key="7">
    <source>
        <dbReference type="ARBA" id="ARBA00081375"/>
    </source>
</evidence>
<dbReference type="PANTHER" id="PTHR11571:SF222">
    <property type="entry name" value="GLUTATHIONE TRANSFERASE"/>
    <property type="match status" value="1"/>
</dbReference>
<dbReference type="Gene3D" id="1.20.1050.10">
    <property type="match status" value="1"/>
</dbReference>
<gene>
    <name evidence="10" type="primary">GSTM3</name>
    <name evidence="10" type="ORF">Anas_00265</name>
</gene>
<dbReference type="CDD" id="cd03075">
    <property type="entry name" value="GST_N_Mu"/>
    <property type="match status" value="1"/>
</dbReference>
<evidence type="ECO:0000313" key="10">
    <source>
        <dbReference type="EMBL" id="KAB7505579.1"/>
    </source>
</evidence>
<dbReference type="CDD" id="cd03209">
    <property type="entry name" value="GST_C_Mu"/>
    <property type="match status" value="1"/>
</dbReference>
<dbReference type="Gene3D" id="3.40.30.10">
    <property type="entry name" value="Glutaredoxin"/>
    <property type="match status" value="1"/>
</dbReference>
<feature type="domain" description="GST N-terminal" evidence="8">
    <location>
        <begin position="7"/>
        <end position="94"/>
    </location>
</feature>
<comment type="function">
    <text evidence="1">Conjugation of reduced glutathione to a wide number of exogenous and endogenous hydrophobic electrophiles.</text>
</comment>
<evidence type="ECO:0000259" key="8">
    <source>
        <dbReference type="PROSITE" id="PS50404"/>
    </source>
</evidence>
<evidence type="ECO:0000259" key="9">
    <source>
        <dbReference type="PROSITE" id="PS50405"/>
    </source>
</evidence>
<dbReference type="Proteomes" id="UP000326759">
    <property type="component" value="Unassembled WGS sequence"/>
</dbReference>
<dbReference type="SUPFAM" id="SSF47616">
    <property type="entry name" value="GST C-terminal domain-like"/>
    <property type="match status" value="1"/>
</dbReference>
<dbReference type="SFLD" id="SFLDG01205">
    <property type="entry name" value="AMPS.1"/>
    <property type="match status" value="1"/>
</dbReference>
<evidence type="ECO:0000256" key="3">
    <source>
        <dbReference type="ARBA" id="ARBA00012452"/>
    </source>
</evidence>
<dbReference type="InterPro" id="IPR036249">
    <property type="entry name" value="Thioredoxin-like_sf"/>
</dbReference>
<dbReference type="InterPro" id="IPR003081">
    <property type="entry name" value="GST_mu"/>
</dbReference>
<evidence type="ECO:0000256" key="1">
    <source>
        <dbReference type="ARBA" id="ARBA00003701"/>
    </source>
</evidence>
<dbReference type="PROSITE" id="PS50404">
    <property type="entry name" value="GST_NTER"/>
    <property type="match status" value="1"/>
</dbReference>
<dbReference type="Pfam" id="PF14497">
    <property type="entry name" value="GST_C_3"/>
    <property type="match status" value="1"/>
</dbReference>
<dbReference type="SFLD" id="SFLDG00363">
    <property type="entry name" value="AMPS_(cytGST):_Alpha-__Mu-__Pi"/>
    <property type="match status" value="1"/>
</dbReference>
<dbReference type="SUPFAM" id="SSF52833">
    <property type="entry name" value="Thioredoxin-like"/>
    <property type="match status" value="1"/>
</dbReference>
<dbReference type="GO" id="GO:0004364">
    <property type="term" value="F:glutathione transferase activity"/>
    <property type="evidence" value="ECO:0007669"/>
    <property type="project" value="UniProtKB-EC"/>
</dbReference>
<dbReference type="FunFam" id="3.40.30.10:FF:000019">
    <property type="entry name" value="Glutathione S-transferase Mu"/>
    <property type="match status" value="1"/>
</dbReference>
<keyword evidence="4 10" id="KW-0808">Transferase</keyword>
<dbReference type="InterPro" id="IPR004046">
    <property type="entry name" value="GST_C"/>
</dbReference>
<comment type="catalytic activity">
    <reaction evidence="5">
        <text>RX + glutathione = an S-substituted glutathione + a halide anion + H(+)</text>
        <dbReference type="Rhea" id="RHEA:16437"/>
        <dbReference type="ChEBI" id="CHEBI:15378"/>
        <dbReference type="ChEBI" id="CHEBI:16042"/>
        <dbReference type="ChEBI" id="CHEBI:17792"/>
        <dbReference type="ChEBI" id="CHEBI:57925"/>
        <dbReference type="ChEBI" id="CHEBI:90779"/>
        <dbReference type="EC" id="2.5.1.18"/>
    </reaction>
</comment>
<evidence type="ECO:0000256" key="6">
    <source>
        <dbReference type="ARBA" id="ARBA00071200"/>
    </source>
</evidence>
<proteinExistence type="inferred from homology"/>
<comment type="caution">
    <text evidence="10">The sequence shown here is derived from an EMBL/GenBank/DDBJ whole genome shotgun (WGS) entry which is preliminary data.</text>
</comment>
<dbReference type="PROSITE" id="PS50405">
    <property type="entry name" value="GST_CTER"/>
    <property type="match status" value="1"/>
</dbReference>
<dbReference type="FunFam" id="1.20.1050.10:FF:000003">
    <property type="entry name" value="Glutathione S-transferase 2"/>
    <property type="match status" value="1"/>
</dbReference>
<dbReference type="Pfam" id="PF02798">
    <property type="entry name" value="GST_N"/>
    <property type="match status" value="1"/>
</dbReference>
<dbReference type="PANTHER" id="PTHR11571">
    <property type="entry name" value="GLUTATHIONE S-TRANSFERASE"/>
    <property type="match status" value="1"/>
</dbReference>
<organism evidence="10 11">
    <name type="scientific">Armadillidium nasatum</name>
    <dbReference type="NCBI Taxonomy" id="96803"/>
    <lineage>
        <taxon>Eukaryota</taxon>
        <taxon>Metazoa</taxon>
        <taxon>Ecdysozoa</taxon>
        <taxon>Arthropoda</taxon>
        <taxon>Crustacea</taxon>
        <taxon>Multicrustacea</taxon>
        <taxon>Malacostraca</taxon>
        <taxon>Eumalacostraca</taxon>
        <taxon>Peracarida</taxon>
        <taxon>Isopoda</taxon>
        <taxon>Oniscidea</taxon>
        <taxon>Crinocheta</taxon>
        <taxon>Armadillidiidae</taxon>
        <taxon>Armadillidium</taxon>
    </lineage>
</organism>
<reference evidence="10 11" key="1">
    <citation type="journal article" date="2019" name="PLoS Biol.">
        <title>Sex chromosomes control vertical transmission of feminizing Wolbachia symbionts in an isopod.</title>
        <authorList>
            <person name="Becking T."/>
            <person name="Chebbi M.A."/>
            <person name="Giraud I."/>
            <person name="Moumen B."/>
            <person name="Laverre T."/>
            <person name="Caubet Y."/>
            <person name="Peccoud J."/>
            <person name="Gilbert C."/>
            <person name="Cordaux R."/>
        </authorList>
    </citation>
    <scope>NUCLEOTIDE SEQUENCE [LARGE SCALE GENOMIC DNA]</scope>
    <source>
        <strain evidence="10">ANa2</strain>
        <tissue evidence="10">Whole body excluding digestive tract and cuticle</tissue>
    </source>
</reference>
<dbReference type="GO" id="GO:0006749">
    <property type="term" value="P:glutathione metabolic process"/>
    <property type="evidence" value="ECO:0007669"/>
    <property type="project" value="TreeGrafter"/>
</dbReference>
<evidence type="ECO:0000313" key="11">
    <source>
        <dbReference type="Proteomes" id="UP000326759"/>
    </source>
</evidence>
<keyword evidence="11" id="KW-1185">Reference proteome</keyword>
<evidence type="ECO:0000256" key="4">
    <source>
        <dbReference type="ARBA" id="ARBA00022679"/>
    </source>
</evidence>
<dbReference type="InterPro" id="IPR004045">
    <property type="entry name" value="Glutathione_S-Trfase_N"/>
</dbReference>
<dbReference type="SFLD" id="SFLDS00019">
    <property type="entry name" value="Glutathione_Transferase_(cytos"/>
    <property type="match status" value="1"/>
</dbReference>
<dbReference type="AlphaFoldDB" id="A0A5N5THB5"/>
<evidence type="ECO:0000256" key="2">
    <source>
        <dbReference type="ARBA" id="ARBA00005861"/>
    </source>
</evidence>
<dbReference type="EC" id="2.5.1.18" evidence="3"/>
<evidence type="ECO:0000256" key="5">
    <source>
        <dbReference type="ARBA" id="ARBA00047960"/>
    </source>
</evidence>
<dbReference type="InterPro" id="IPR036282">
    <property type="entry name" value="Glutathione-S-Trfase_C_sf"/>
</dbReference>
<dbReference type="EMBL" id="SEYY01001194">
    <property type="protein sequence ID" value="KAB7505579.1"/>
    <property type="molecule type" value="Genomic_DNA"/>
</dbReference>
<accession>A0A5N5THB5</accession>
<dbReference type="InterPro" id="IPR050213">
    <property type="entry name" value="GST_superfamily"/>
</dbReference>
<name>A0A5N5THB5_9CRUS</name>
<dbReference type="OrthoDB" id="4951845at2759"/>